<dbReference type="SUPFAM" id="SSF51735">
    <property type="entry name" value="NAD(P)-binding Rossmann-fold domains"/>
    <property type="match status" value="1"/>
</dbReference>
<evidence type="ECO:0000256" key="1">
    <source>
        <dbReference type="ARBA" id="ARBA00006484"/>
    </source>
</evidence>
<gene>
    <name evidence="3" type="ORF">GCM10011505_13390</name>
</gene>
<dbReference type="PROSITE" id="PS00061">
    <property type="entry name" value="ADH_SHORT"/>
    <property type="match status" value="1"/>
</dbReference>
<evidence type="ECO:0000313" key="3">
    <source>
        <dbReference type="EMBL" id="GGB33210.1"/>
    </source>
</evidence>
<dbReference type="Gene3D" id="3.40.50.720">
    <property type="entry name" value="NAD(P)-binding Rossmann-like Domain"/>
    <property type="match status" value="1"/>
</dbReference>
<comment type="caution">
    <text evidence="3">The sequence shown here is derived from an EMBL/GenBank/DDBJ whole genome shotgun (WGS) entry which is preliminary data.</text>
</comment>
<reference evidence="4" key="1">
    <citation type="journal article" date="2019" name="Int. J. Syst. Evol. Microbiol.">
        <title>The Global Catalogue of Microorganisms (GCM) 10K type strain sequencing project: providing services to taxonomists for standard genome sequencing and annotation.</title>
        <authorList>
            <consortium name="The Broad Institute Genomics Platform"/>
            <consortium name="The Broad Institute Genome Sequencing Center for Infectious Disease"/>
            <person name="Wu L."/>
            <person name="Ma J."/>
        </authorList>
    </citation>
    <scope>NUCLEOTIDE SEQUENCE [LARGE SCALE GENOMIC DNA]</scope>
    <source>
        <strain evidence="4">CGMCC 1.10188</strain>
    </source>
</reference>
<evidence type="ECO:0000256" key="2">
    <source>
        <dbReference type="ARBA" id="ARBA00023002"/>
    </source>
</evidence>
<comment type="similarity">
    <text evidence="1">Belongs to the short-chain dehydrogenases/reductases (SDR) family.</text>
</comment>
<organism evidence="3 4">
    <name type="scientific">Tistrella bauzanensis</name>
    <dbReference type="NCBI Taxonomy" id="657419"/>
    <lineage>
        <taxon>Bacteria</taxon>
        <taxon>Pseudomonadati</taxon>
        <taxon>Pseudomonadota</taxon>
        <taxon>Alphaproteobacteria</taxon>
        <taxon>Geminicoccales</taxon>
        <taxon>Geminicoccaceae</taxon>
        <taxon>Tistrella</taxon>
    </lineage>
</organism>
<dbReference type="InterPro" id="IPR002347">
    <property type="entry name" value="SDR_fam"/>
</dbReference>
<dbReference type="PANTHER" id="PTHR43639:SF1">
    <property type="entry name" value="SHORT-CHAIN DEHYDROGENASE_REDUCTASE FAMILY PROTEIN"/>
    <property type="match status" value="1"/>
</dbReference>
<dbReference type="InterPro" id="IPR036291">
    <property type="entry name" value="NAD(P)-bd_dom_sf"/>
</dbReference>
<dbReference type="PANTHER" id="PTHR43639">
    <property type="entry name" value="OXIDOREDUCTASE, SHORT-CHAIN DEHYDROGENASE/REDUCTASE FAMILY (AFU_ORTHOLOGUE AFUA_5G02870)"/>
    <property type="match status" value="1"/>
</dbReference>
<dbReference type="InterPro" id="IPR020904">
    <property type="entry name" value="Sc_DH/Rdtase_CS"/>
</dbReference>
<proteinExistence type="inferred from homology"/>
<keyword evidence="2" id="KW-0560">Oxidoreductase</keyword>
<keyword evidence="4" id="KW-1185">Reference proteome</keyword>
<evidence type="ECO:0000313" key="4">
    <source>
        <dbReference type="Proteomes" id="UP000603352"/>
    </source>
</evidence>
<dbReference type="PRINTS" id="PR00081">
    <property type="entry name" value="GDHRDH"/>
</dbReference>
<dbReference type="EMBL" id="BMDZ01000010">
    <property type="protein sequence ID" value="GGB33210.1"/>
    <property type="molecule type" value="Genomic_DNA"/>
</dbReference>
<dbReference type="PRINTS" id="PR00080">
    <property type="entry name" value="SDRFAMILY"/>
</dbReference>
<name>A0ABQ1IC03_9PROT</name>
<dbReference type="CDD" id="cd05233">
    <property type="entry name" value="SDR_c"/>
    <property type="match status" value="1"/>
</dbReference>
<dbReference type="Proteomes" id="UP000603352">
    <property type="component" value="Unassembled WGS sequence"/>
</dbReference>
<protein>
    <submittedName>
        <fullName evidence="3">Glucose-1-dehydrogenase</fullName>
    </submittedName>
</protein>
<accession>A0ABQ1IC03</accession>
<dbReference type="RefSeq" id="WP_188576017.1">
    <property type="nucleotide sequence ID" value="NZ_BMDZ01000010.1"/>
</dbReference>
<sequence length="252" mass="25117">MGKDTAKVLLVTGGGRGIGAATCRLAAAAGYAVAVNYARDAAAADALVADLRAEGADAEAFQGDMAEPGAADALVDAVMARWGRLTHLVNNAGITGTGSRLADADPANIARVIDLNVTGAIMVARAGARVMVTSRGGGGGVMVNVSSAAATLGSPGEFVWYAASKGAIDSLTIGLSRELASDGIRVNAVSPGLIDTNIHADAGMPDRVEKLAPNIPLARAGSAAEVAQTIMFLLSDASSYVSGTIVRVAGGR</sequence>
<dbReference type="Pfam" id="PF13561">
    <property type="entry name" value="adh_short_C2"/>
    <property type="match status" value="1"/>
</dbReference>